<reference evidence="1 2" key="1">
    <citation type="submission" date="2007-03" db="EMBL/GenBank/DDBJ databases">
        <authorList>
            <person name="Stal L."/>
            <person name="Ferriera S."/>
            <person name="Johnson J."/>
            <person name="Kravitz S."/>
            <person name="Beeson K."/>
            <person name="Sutton G."/>
            <person name="Rogers Y.-H."/>
            <person name="Friedman R."/>
            <person name="Frazier M."/>
            <person name="Venter J.C."/>
        </authorList>
    </citation>
    <scope>NUCLEOTIDE SEQUENCE [LARGE SCALE GENOMIC DNA]</scope>
    <source>
        <strain evidence="1 2">CCY0110</strain>
    </source>
</reference>
<keyword evidence="2" id="KW-1185">Reference proteome</keyword>
<dbReference type="AlphaFoldDB" id="A3IJ64"/>
<evidence type="ECO:0000313" key="2">
    <source>
        <dbReference type="Proteomes" id="UP000003781"/>
    </source>
</evidence>
<comment type="caution">
    <text evidence="1">The sequence shown here is derived from an EMBL/GenBank/DDBJ whole genome shotgun (WGS) entry which is preliminary data.</text>
</comment>
<gene>
    <name evidence="1" type="ORF">CY0110_18662</name>
</gene>
<evidence type="ECO:0000313" key="1">
    <source>
        <dbReference type="EMBL" id="EAZ93846.1"/>
    </source>
</evidence>
<organism evidence="1 2">
    <name type="scientific">Crocosphaera chwakensis CCY0110</name>
    <dbReference type="NCBI Taxonomy" id="391612"/>
    <lineage>
        <taxon>Bacteria</taxon>
        <taxon>Bacillati</taxon>
        <taxon>Cyanobacteriota</taxon>
        <taxon>Cyanophyceae</taxon>
        <taxon>Oscillatoriophycideae</taxon>
        <taxon>Chroococcales</taxon>
        <taxon>Aphanothecaceae</taxon>
        <taxon>Crocosphaera</taxon>
        <taxon>Crocosphaera chwakensis</taxon>
    </lineage>
</organism>
<sequence>MCLRRMLWIRVHKREDLVNTLMHQQHQPECHSLGLSLIV</sequence>
<name>A3IJ64_9CHRO</name>
<proteinExistence type="predicted"/>
<protein>
    <submittedName>
        <fullName evidence="1">Uncharacterized protein</fullName>
    </submittedName>
</protein>
<accession>A3IJ64</accession>
<dbReference type="EMBL" id="AAXW01000002">
    <property type="protein sequence ID" value="EAZ93846.1"/>
    <property type="molecule type" value="Genomic_DNA"/>
</dbReference>
<dbReference type="Proteomes" id="UP000003781">
    <property type="component" value="Unassembled WGS sequence"/>
</dbReference>